<dbReference type="Proteomes" id="UP000307956">
    <property type="component" value="Unassembled WGS sequence"/>
</dbReference>
<name>A0A4S4AR92_9RHOO</name>
<comment type="subcellular location">
    <subcellularLocation>
        <location evidence="1">Cell membrane</location>
        <topology evidence="1">Multi-pass membrane protein</topology>
    </subcellularLocation>
</comment>
<keyword evidence="2" id="KW-1003">Cell membrane</keyword>
<dbReference type="GO" id="GO:0015171">
    <property type="term" value="F:amino acid transmembrane transporter activity"/>
    <property type="evidence" value="ECO:0007669"/>
    <property type="project" value="TreeGrafter"/>
</dbReference>
<feature type="transmembrane region" description="Helical" evidence="6">
    <location>
        <begin position="157"/>
        <end position="175"/>
    </location>
</feature>
<sequence length="215" mass="22150">MQQFILVAGIHFLALLSPGPDFFLIARTALAGGWRRATGVCLGIALANGACIALAFGGLSLLRPGSTLFVVLQGAGALYLLHLGHLFVRHAGQAALRHDAMAGGTAGPAPSGPSWRQGLGMGLLSGMLNPKNALFYASLAAMLAGTGTPAWRLACGLWMFCAVLGWDLLVALAIGHRAVLARFSRWLPALERITGAALVLLALAMLGSLAFAVAG</sequence>
<keyword evidence="8" id="KW-1185">Reference proteome</keyword>
<dbReference type="PANTHER" id="PTHR30086">
    <property type="entry name" value="ARGININE EXPORTER PROTEIN ARGO"/>
    <property type="match status" value="1"/>
</dbReference>
<gene>
    <name evidence="7" type="ORF">E6O51_08035</name>
</gene>
<feature type="transmembrane region" description="Helical" evidence="6">
    <location>
        <begin position="37"/>
        <end position="62"/>
    </location>
</feature>
<feature type="transmembrane region" description="Helical" evidence="6">
    <location>
        <begin position="133"/>
        <end position="151"/>
    </location>
</feature>
<evidence type="ECO:0000313" key="7">
    <source>
        <dbReference type="EMBL" id="THF62254.1"/>
    </source>
</evidence>
<dbReference type="OrthoDB" id="581870at2"/>
<evidence type="ECO:0000256" key="5">
    <source>
        <dbReference type="ARBA" id="ARBA00023136"/>
    </source>
</evidence>
<feature type="transmembrane region" description="Helical" evidence="6">
    <location>
        <begin position="196"/>
        <end position="214"/>
    </location>
</feature>
<dbReference type="Pfam" id="PF01810">
    <property type="entry name" value="LysE"/>
    <property type="match status" value="1"/>
</dbReference>
<keyword evidence="3 6" id="KW-0812">Transmembrane</keyword>
<protein>
    <submittedName>
        <fullName evidence="7">LysE family translocator</fullName>
    </submittedName>
</protein>
<evidence type="ECO:0000256" key="6">
    <source>
        <dbReference type="SAM" id="Phobius"/>
    </source>
</evidence>
<evidence type="ECO:0000313" key="8">
    <source>
        <dbReference type="Proteomes" id="UP000307956"/>
    </source>
</evidence>
<feature type="transmembrane region" description="Helical" evidence="6">
    <location>
        <begin position="6"/>
        <end position="25"/>
    </location>
</feature>
<proteinExistence type="predicted"/>
<feature type="transmembrane region" description="Helical" evidence="6">
    <location>
        <begin position="68"/>
        <end position="88"/>
    </location>
</feature>
<keyword evidence="4 6" id="KW-1133">Transmembrane helix</keyword>
<keyword evidence="5 6" id="KW-0472">Membrane</keyword>
<dbReference type="AlphaFoldDB" id="A0A4S4AR92"/>
<evidence type="ECO:0000256" key="4">
    <source>
        <dbReference type="ARBA" id="ARBA00022989"/>
    </source>
</evidence>
<comment type="caution">
    <text evidence="7">The sequence shown here is derived from an EMBL/GenBank/DDBJ whole genome shotgun (WGS) entry which is preliminary data.</text>
</comment>
<dbReference type="GO" id="GO:0005886">
    <property type="term" value="C:plasma membrane"/>
    <property type="evidence" value="ECO:0007669"/>
    <property type="project" value="UniProtKB-SubCell"/>
</dbReference>
<dbReference type="EMBL" id="SSOD01000005">
    <property type="protein sequence ID" value="THF62254.1"/>
    <property type="molecule type" value="Genomic_DNA"/>
</dbReference>
<evidence type="ECO:0000256" key="2">
    <source>
        <dbReference type="ARBA" id="ARBA00022475"/>
    </source>
</evidence>
<reference evidence="7 8" key="1">
    <citation type="submission" date="2019-04" db="EMBL/GenBank/DDBJ databases">
        <title>Azoarcus rhizosphaerae sp. nov. isolated from rhizosphere of Ficus religiosa.</title>
        <authorList>
            <person name="Lin S.-Y."/>
            <person name="Hameed A."/>
            <person name="Hsu Y.-H."/>
            <person name="Young C.-C."/>
        </authorList>
    </citation>
    <scope>NUCLEOTIDE SEQUENCE [LARGE SCALE GENOMIC DNA]</scope>
    <source>
        <strain evidence="7 8">CC-YHH848</strain>
    </source>
</reference>
<dbReference type="InterPro" id="IPR001123">
    <property type="entry name" value="LeuE-type"/>
</dbReference>
<dbReference type="PANTHER" id="PTHR30086:SF17">
    <property type="entry name" value="LYSE FAMILY TRANSLOCATOR"/>
    <property type="match status" value="1"/>
</dbReference>
<evidence type="ECO:0000256" key="3">
    <source>
        <dbReference type="ARBA" id="ARBA00022692"/>
    </source>
</evidence>
<organism evidence="7 8">
    <name type="scientific">Pseudothauera rhizosphaerae</name>
    <dbReference type="NCBI Taxonomy" id="2565932"/>
    <lineage>
        <taxon>Bacteria</taxon>
        <taxon>Pseudomonadati</taxon>
        <taxon>Pseudomonadota</taxon>
        <taxon>Betaproteobacteria</taxon>
        <taxon>Rhodocyclales</taxon>
        <taxon>Zoogloeaceae</taxon>
        <taxon>Pseudothauera</taxon>
    </lineage>
</organism>
<evidence type="ECO:0000256" key="1">
    <source>
        <dbReference type="ARBA" id="ARBA00004651"/>
    </source>
</evidence>
<accession>A0A4S4AR92</accession>